<dbReference type="PROSITE" id="PS01124">
    <property type="entry name" value="HTH_ARAC_FAMILY_2"/>
    <property type="match status" value="1"/>
</dbReference>
<dbReference type="Pfam" id="PF12833">
    <property type="entry name" value="HTH_18"/>
    <property type="match status" value="1"/>
</dbReference>
<dbReference type="InterPro" id="IPR009057">
    <property type="entry name" value="Homeodomain-like_sf"/>
</dbReference>
<keyword evidence="4" id="KW-0479">Metal-binding</keyword>
<dbReference type="EC" id="2.1.1.-" evidence="13"/>
<dbReference type="InterPro" id="IPR035451">
    <property type="entry name" value="Ada-like_dom_sf"/>
</dbReference>
<evidence type="ECO:0000256" key="5">
    <source>
        <dbReference type="ARBA" id="ARBA00022763"/>
    </source>
</evidence>
<dbReference type="InterPro" id="IPR020449">
    <property type="entry name" value="Tscrpt_reg_AraC-type_HTH"/>
</dbReference>
<evidence type="ECO:0000256" key="4">
    <source>
        <dbReference type="ARBA" id="ARBA00022723"/>
    </source>
</evidence>
<reference evidence="13 14" key="1">
    <citation type="submission" date="2017-06" db="EMBL/GenBank/DDBJ databases">
        <title>Genome sequence of Bacillus sonorensis strain SRCM101395.</title>
        <authorList>
            <person name="Cho S.H."/>
        </authorList>
    </citation>
    <scope>NUCLEOTIDE SEQUENCE [LARGE SCALE GENOMIC DNA]</scope>
    <source>
        <strain evidence="13 14">SRCM101395</strain>
    </source>
</reference>
<dbReference type="Pfam" id="PF02805">
    <property type="entry name" value="Ada_Zn_binding"/>
    <property type="match status" value="1"/>
</dbReference>
<dbReference type="EMBL" id="CP021920">
    <property type="protein sequence ID" value="ASB88169.1"/>
    <property type="molecule type" value="Genomic_DNA"/>
</dbReference>
<dbReference type="SMART" id="SM00342">
    <property type="entry name" value="HTH_ARAC"/>
    <property type="match status" value="1"/>
</dbReference>
<dbReference type="Proteomes" id="UP000196877">
    <property type="component" value="Chromosome"/>
</dbReference>
<dbReference type="InterPro" id="IPR016220">
    <property type="entry name" value="Me-P-triester_DNA_alkyl-Trfase"/>
</dbReference>
<protein>
    <submittedName>
        <fullName evidence="13">Bifunctional transcriptional activator/DNA repair enzyme AdaA</fullName>
        <ecNumber evidence="13">2.1.1.-</ecNumber>
    </submittedName>
</protein>
<evidence type="ECO:0000256" key="11">
    <source>
        <dbReference type="ARBA" id="ARBA00023204"/>
    </source>
</evidence>
<evidence type="ECO:0000256" key="8">
    <source>
        <dbReference type="ARBA" id="ARBA00023125"/>
    </source>
</evidence>
<keyword evidence="9" id="KW-0010">Activator</keyword>
<dbReference type="RefSeq" id="WP_006637751.1">
    <property type="nucleotide sequence ID" value="NZ_BORD01000003.1"/>
</dbReference>
<organism evidence="13 14">
    <name type="scientific">Bacillus sonorensis</name>
    <dbReference type="NCBI Taxonomy" id="119858"/>
    <lineage>
        <taxon>Bacteria</taxon>
        <taxon>Bacillati</taxon>
        <taxon>Bacillota</taxon>
        <taxon>Bacilli</taxon>
        <taxon>Bacillales</taxon>
        <taxon>Bacillaceae</taxon>
        <taxon>Bacillus</taxon>
    </lineage>
</organism>
<dbReference type="SUPFAM" id="SSF46689">
    <property type="entry name" value="Homeodomain-like"/>
    <property type="match status" value="2"/>
</dbReference>
<evidence type="ECO:0000259" key="12">
    <source>
        <dbReference type="PROSITE" id="PS01124"/>
    </source>
</evidence>
<dbReference type="InterPro" id="IPR018060">
    <property type="entry name" value="HTH_AraC"/>
</dbReference>
<dbReference type="PIRSF" id="PIRSF000408">
    <property type="entry name" value="Alkyltransferas_AdaA"/>
    <property type="match status" value="1"/>
</dbReference>
<dbReference type="GO" id="GO:0032259">
    <property type="term" value="P:methylation"/>
    <property type="evidence" value="ECO:0007669"/>
    <property type="project" value="UniProtKB-KW"/>
</dbReference>
<dbReference type="PANTHER" id="PTHR43280:SF28">
    <property type="entry name" value="HTH-TYPE TRANSCRIPTIONAL ACTIVATOR RHAS"/>
    <property type="match status" value="1"/>
</dbReference>
<proteinExistence type="predicted"/>
<evidence type="ECO:0000313" key="14">
    <source>
        <dbReference type="Proteomes" id="UP000196877"/>
    </source>
</evidence>
<keyword evidence="6" id="KW-0862">Zinc</keyword>
<sequence>MNDKTVLTPEKWRAIVENDSSYDGVFFYAVKTTGVFCRPSCKSRVPHIENVRIFPDAQQALSEGYRPCKRCNPDGPLLPDEELAERAAMIIGRYYHEPLTLTDLAERCHTSPFHLQRTFKRIKGMSPLEYISQKRISEACGLLAFSDQTISQIASKVGILNADYFASLFKKKTGQTPTEFRKRKRGIQL</sequence>
<gene>
    <name evidence="13" type="primary">adaA</name>
    <name evidence="13" type="ORF">S101395_01660</name>
</gene>
<dbReference type="Gene3D" id="1.10.10.60">
    <property type="entry name" value="Homeodomain-like"/>
    <property type="match status" value="2"/>
</dbReference>
<keyword evidence="8" id="KW-0238">DNA-binding</keyword>
<keyword evidence="10" id="KW-0804">Transcription</keyword>
<feature type="domain" description="HTH araC/xylS-type" evidence="12">
    <location>
        <begin position="85"/>
        <end position="183"/>
    </location>
</feature>
<evidence type="ECO:0000256" key="2">
    <source>
        <dbReference type="ARBA" id="ARBA00022603"/>
    </source>
</evidence>
<keyword evidence="5" id="KW-0227">DNA damage</keyword>
<keyword evidence="3 13" id="KW-0808">Transferase</keyword>
<keyword evidence="7" id="KW-0805">Transcription regulation</keyword>
<dbReference type="PROSITE" id="PS00041">
    <property type="entry name" value="HTH_ARAC_FAMILY_1"/>
    <property type="match status" value="1"/>
</dbReference>
<evidence type="ECO:0000313" key="13">
    <source>
        <dbReference type="EMBL" id="ASB88169.1"/>
    </source>
</evidence>
<dbReference type="InterPro" id="IPR018062">
    <property type="entry name" value="HTH_AraC-typ_CS"/>
</dbReference>
<evidence type="ECO:0000256" key="7">
    <source>
        <dbReference type="ARBA" id="ARBA00023015"/>
    </source>
</evidence>
<keyword evidence="11" id="KW-0234">DNA repair</keyword>
<dbReference type="GO" id="GO:0008168">
    <property type="term" value="F:methyltransferase activity"/>
    <property type="evidence" value="ECO:0007669"/>
    <property type="project" value="UniProtKB-KW"/>
</dbReference>
<evidence type="ECO:0000256" key="10">
    <source>
        <dbReference type="ARBA" id="ARBA00023163"/>
    </source>
</evidence>
<evidence type="ECO:0000256" key="6">
    <source>
        <dbReference type="ARBA" id="ARBA00022833"/>
    </source>
</evidence>
<name>A0ABM6LFV5_9BACI</name>
<dbReference type="GeneID" id="92854322"/>
<dbReference type="PRINTS" id="PR00032">
    <property type="entry name" value="HTHARAC"/>
</dbReference>
<dbReference type="SUPFAM" id="SSF57884">
    <property type="entry name" value="Ada DNA repair protein, N-terminal domain (N-Ada 10)"/>
    <property type="match status" value="1"/>
</dbReference>
<dbReference type="PANTHER" id="PTHR43280">
    <property type="entry name" value="ARAC-FAMILY TRANSCRIPTIONAL REGULATOR"/>
    <property type="match status" value="1"/>
</dbReference>
<comment type="cofactor">
    <cofactor evidence="1">
        <name>Zn(2+)</name>
        <dbReference type="ChEBI" id="CHEBI:29105"/>
    </cofactor>
</comment>
<accession>A0ABM6LFV5</accession>
<keyword evidence="14" id="KW-1185">Reference proteome</keyword>
<evidence type="ECO:0000256" key="9">
    <source>
        <dbReference type="ARBA" id="ARBA00023159"/>
    </source>
</evidence>
<evidence type="ECO:0000256" key="3">
    <source>
        <dbReference type="ARBA" id="ARBA00022679"/>
    </source>
</evidence>
<keyword evidence="2 13" id="KW-0489">Methyltransferase</keyword>
<evidence type="ECO:0000256" key="1">
    <source>
        <dbReference type="ARBA" id="ARBA00001947"/>
    </source>
</evidence>
<dbReference type="InterPro" id="IPR004026">
    <property type="entry name" value="Ada_DNA_repair_Zn-bd"/>
</dbReference>
<dbReference type="Gene3D" id="3.40.10.10">
    <property type="entry name" value="DNA Methylphosphotriester Repair Domain"/>
    <property type="match status" value="1"/>
</dbReference>